<dbReference type="PANTHER" id="PTHR11003:SF345">
    <property type="entry name" value="TWIK FAMILY OF POTASSIUM CHANNELS PROTEIN 18"/>
    <property type="match status" value="1"/>
</dbReference>
<dbReference type="PRINTS" id="PR01333">
    <property type="entry name" value="2POREKCHANEL"/>
</dbReference>
<keyword evidence="5 12" id="KW-0812">Transmembrane</keyword>
<dbReference type="Pfam" id="PF07885">
    <property type="entry name" value="Ion_trans_2"/>
    <property type="match status" value="2"/>
</dbReference>
<accession>A0ABM4D3L1</accession>
<keyword evidence="9 12" id="KW-0406">Ion transport</keyword>
<evidence type="ECO:0000256" key="4">
    <source>
        <dbReference type="ARBA" id="ARBA00022538"/>
    </source>
</evidence>
<dbReference type="InterPro" id="IPR013099">
    <property type="entry name" value="K_chnl_dom"/>
</dbReference>
<evidence type="ECO:0000256" key="10">
    <source>
        <dbReference type="ARBA" id="ARBA00023136"/>
    </source>
</evidence>
<dbReference type="GO" id="GO:0034220">
    <property type="term" value="P:monoatomic ion transmembrane transport"/>
    <property type="evidence" value="ECO:0007669"/>
    <property type="project" value="UniProtKB-KW"/>
</dbReference>
<dbReference type="PRINTS" id="PR01095">
    <property type="entry name" value="TASKCHANNEL"/>
</dbReference>
<evidence type="ECO:0000256" key="11">
    <source>
        <dbReference type="ARBA" id="ARBA00023303"/>
    </source>
</evidence>
<evidence type="ECO:0000256" key="13">
    <source>
        <dbReference type="SAM" id="Phobius"/>
    </source>
</evidence>
<evidence type="ECO:0000259" key="14">
    <source>
        <dbReference type="Pfam" id="PF07885"/>
    </source>
</evidence>
<keyword evidence="7" id="KW-0630">Potassium</keyword>
<keyword evidence="11 12" id="KW-0407">Ion channel</keyword>
<evidence type="ECO:0000256" key="7">
    <source>
        <dbReference type="ARBA" id="ARBA00022958"/>
    </source>
</evidence>
<feature type="domain" description="Potassium channel" evidence="14">
    <location>
        <begin position="215"/>
        <end position="296"/>
    </location>
</feature>
<evidence type="ECO:0000256" key="2">
    <source>
        <dbReference type="ARBA" id="ARBA00006666"/>
    </source>
</evidence>
<protein>
    <submittedName>
        <fullName evidence="16">Potassium channel subfamily K member 9 isoform X4</fullName>
    </submittedName>
</protein>
<evidence type="ECO:0000256" key="9">
    <source>
        <dbReference type="ARBA" id="ARBA00023065"/>
    </source>
</evidence>
<reference evidence="16" key="1">
    <citation type="submission" date="2025-08" db="UniProtKB">
        <authorList>
            <consortium name="RefSeq"/>
        </authorList>
    </citation>
    <scope>IDENTIFICATION</scope>
</reference>
<feature type="transmembrane region" description="Helical" evidence="13">
    <location>
        <begin position="51"/>
        <end position="72"/>
    </location>
</feature>
<keyword evidence="3 12" id="KW-0813">Transport</keyword>
<keyword evidence="4" id="KW-0633">Potassium transport</keyword>
<evidence type="ECO:0000256" key="3">
    <source>
        <dbReference type="ARBA" id="ARBA00022448"/>
    </source>
</evidence>
<keyword evidence="8 13" id="KW-1133">Transmembrane helix</keyword>
<dbReference type="PANTHER" id="PTHR11003">
    <property type="entry name" value="POTASSIUM CHANNEL, SUBFAMILY K"/>
    <property type="match status" value="1"/>
</dbReference>
<dbReference type="Gene3D" id="1.10.287.70">
    <property type="match status" value="1"/>
</dbReference>
<organism evidence="15 16">
    <name type="scientific">Hydra vulgaris</name>
    <name type="common">Hydra</name>
    <name type="synonym">Hydra attenuata</name>
    <dbReference type="NCBI Taxonomy" id="6087"/>
    <lineage>
        <taxon>Eukaryota</taxon>
        <taxon>Metazoa</taxon>
        <taxon>Cnidaria</taxon>
        <taxon>Hydrozoa</taxon>
        <taxon>Hydroidolina</taxon>
        <taxon>Anthoathecata</taxon>
        <taxon>Aplanulata</taxon>
        <taxon>Hydridae</taxon>
        <taxon>Hydra</taxon>
    </lineage>
</organism>
<evidence type="ECO:0000256" key="1">
    <source>
        <dbReference type="ARBA" id="ARBA00004141"/>
    </source>
</evidence>
<feature type="transmembrane region" description="Helical" evidence="13">
    <location>
        <begin position="207"/>
        <end position="227"/>
    </location>
</feature>
<evidence type="ECO:0000256" key="5">
    <source>
        <dbReference type="ARBA" id="ARBA00022692"/>
    </source>
</evidence>
<dbReference type="InterPro" id="IPR003280">
    <property type="entry name" value="2pore_dom_K_chnl"/>
</dbReference>
<dbReference type="GeneID" id="100201241"/>
<comment type="subcellular location">
    <subcellularLocation>
        <location evidence="1">Membrane</location>
        <topology evidence="1">Multi-pass membrane protein</topology>
    </subcellularLocation>
</comment>
<dbReference type="SUPFAM" id="SSF81324">
    <property type="entry name" value="Voltage-gated potassium channels"/>
    <property type="match status" value="2"/>
</dbReference>
<dbReference type="RefSeq" id="XP_065668847.1">
    <property type="nucleotide sequence ID" value="XM_065812775.1"/>
</dbReference>
<evidence type="ECO:0000313" key="16">
    <source>
        <dbReference type="RefSeq" id="XP_065668847.1"/>
    </source>
</evidence>
<dbReference type="Proteomes" id="UP001652625">
    <property type="component" value="Chromosome 12"/>
</dbReference>
<feature type="transmembrane region" description="Helical" evidence="13">
    <location>
        <begin position="155"/>
        <end position="187"/>
    </location>
</feature>
<keyword evidence="10 13" id="KW-0472">Membrane</keyword>
<gene>
    <name evidence="16" type="primary">LOC100201241</name>
</gene>
<name>A0ABM4D3L1_HYDVU</name>
<evidence type="ECO:0000256" key="8">
    <source>
        <dbReference type="ARBA" id="ARBA00022989"/>
    </source>
</evidence>
<sequence>MFLLTVNKEKCILDEHEMDSRRYPKSRHQYSATIKKLELDRGPFQPSIKILIIRGIVIISYLLLGALVFQALEKNDNQTRYWNDLVIASKDNLVKNHNISLKTLEVLEHQIQQMIVEKRNSQREWDYYQSLYFASTVTTTIGYGHITPQTQEGRVFLILFALIGIPLNILALASVGEHITVSIYTFLRYCNNRFTKKHKLKNINIKVMLVSIALMVCMLFLGGFLYWSTESWTYIDSIYYCFIAMSTIGFGDLVPNRGKAPDSKEEKAIWFLRALYLSVGLSLVSTVFTALSNAMEEINSILSSSKFANSLNLNMLCCHHQDTTYFRSSFQRRLRQETKKFEKISRSTNTDDESVNWDELLEKRTRKESFTKPISQRKILSNGFHDSRILNQNTEVSSIPKRNDILINYKSESLKIPQLSLNRKQPNYRHKTLFPNQSNPFDNVRSKNSLKNYSSSPIFKYSSHGILIPSQDIKARSMESRSNCGMNFFSLNSSPEEYDIMINQC</sequence>
<feature type="transmembrane region" description="Helical" evidence="13">
    <location>
        <begin position="233"/>
        <end position="254"/>
    </location>
</feature>
<feature type="domain" description="Potassium channel" evidence="14">
    <location>
        <begin position="121"/>
        <end position="179"/>
    </location>
</feature>
<comment type="similarity">
    <text evidence="2 12">Belongs to the two pore domain potassium channel (TC 1.A.1.8) family.</text>
</comment>
<dbReference type="InterPro" id="IPR003092">
    <property type="entry name" value="2pore_dom_K_chnl_TASK"/>
</dbReference>
<proteinExistence type="inferred from homology"/>
<evidence type="ECO:0000313" key="15">
    <source>
        <dbReference type="Proteomes" id="UP001652625"/>
    </source>
</evidence>
<keyword evidence="15" id="KW-1185">Reference proteome</keyword>
<evidence type="ECO:0000256" key="6">
    <source>
        <dbReference type="ARBA" id="ARBA00022826"/>
    </source>
</evidence>
<keyword evidence="6" id="KW-0631">Potassium channel</keyword>
<feature type="transmembrane region" description="Helical" evidence="13">
    <location>
        <begin position="274"/>
        <end position="295"/>
    </location>
</feature>
<evidence type="ECO:0000256" key="12">
    <source>
        <dbReference type="RuleBase" id="RU003857"/>
    </source>
</evidence>